<dbReference type="InterPro" id="IPR043128">
    <property type="entry name" value="Rev_trsase/Diguanyl_cyclase"/>
</dbReference>
<dbReference type="SMART" id="SM00267">
    <property type="entry name" value="GGDEF"/>
    <property type="match status" value="1"/>
</dbReference>
<dbReference type="OrthoDB" id="9793549at2"/>
<protein>
    <recommendedName>
        <fullName evidence="7">Response regulator receiver modulated diguanylate cyclase</fullName>
    </recommendedName>
</protein>
<organism evidence="5 6">
    <name type="scientific">Paraglaciecola psychrophila 170</name>
    <dbReference type="NCBI Taxonomy" id="1129794"/>
    <lineage>
        <taxon>Bacteria</taxon>
        <taxon>Pseudomonadati</taxon>
        <taxon>Pseudomonadota</taxon>
        <taxon>Gammaproteobacteria</taxon>
        <taxon>Alteromonadales</taxon>
        <taxon>Alteromonadaceae</taxon>
        <taxon>Paraglaciecola</taxon>
    </lineage>
</organism>
<keyword evidence="1 2" id="KW-0597">Phosphoprotein</keyword>
<dbReference type="KEGG" id="gps:C427_3786"/>
<evidence type="ECO:0000256" key="2">
    <source>
        <dbReference type="PROSITE-ProRule" id="PRU00169"/>
    </source>
</evidence>
<proteinExistence type="predicted"/>
<dbReference type="InterPro" id="IPR001789">
    <property type="entry name" value="Sig_transdc_resp-reg_receiver"/>
</dbReference>
<dbReference type="EMBL" id="CP003837">
    <property type="protein sequence ID" value="AGH45894.1"/>
    <property type="molecule type" value="Genomic_DNA"/>
</dbReference>
<dbReference type="PATRIC" id="fig|1129794.4.peg.3774"/>
<dbReference type="AlphaFoldDB" id="K7A9S9"/>
<dbReference type="PANTHER" id="PTHR44591:SF3">
    <property type="entry name" value="RESPONSE REGULATORY DOMAIN-CONTAINING PROTEIN"/>
    <property type="match status" value="1"/>
</dbReference>
<dbReference type="PANTHER" id="PTHR44591">
    <property type="entry name" value="STRESS RESPONSE REGULATOR PROTEIN 1"/>
    <property type="match status" value="1"/>
</dbReference>
<name>K7A9S9_9ALTE</name>
<dbReference type="Pfam" id="PF00072">
    <property type="entry name" value="Response_reg"/>
    <property type="match status" value="1"/>
</dbReference>
<reference evidence="5 6" key="1">
    <citation type="journal article" date="2013" name="Genome Announc.">
        <title>Complete Genome Sequence of Glaciecola psychrophila Strain 170T.</title>
        <authorList>
            <person name="Yin J."/>
            <person name="Chen J."/>
            <person name="Liu G."/>
            <person name="Yu Y."/>
            <person name="Song L."/>
            <person name="Wang X."/>
            <person name="Qu X."/>
        </authorList>
    </citation>
    <scope>NUCLEOTIDE SEQUENCE [LARGE SCALE GENOMIC DNA]</scope>
    <source>
        <strain evidence="5 6">170</strain>
    </source>
</reference>
<evidence type="ECO:0000256" key="1">
    <source>
        <dbReference type="ARBA" id="ARBA00022553"/>
    </source>
</evidence>
<evidence type="ECO:0000259" key="4">
    <source>
        <dbReference type="PROSITE" id="PS50887"/>
    </source>
</evidence>
<dbReference type="GO" id="GO:0000160">
    <property type="term" value="P:phosphorelay signal transduction system"/>
    <property type="evidence" value="ECO:0007669"/>
    <property type="project" value="InterPro"/>
</dbReference>
<dbReference type="InterPro" id="IPR029787">
    <property type="entry name" value="Nucleotide_cyclase"/>
</dbReference>
<dbReference type="Pfam" id="PF00990">
    <property type="entry name" value="GGDEF"/>
    <property type="match status" value="1"/>
</dbReference>
<dbReference type="SMART" id="SM00448">
    <property type="entry name" value="REC"/>
    <property type="match status" value="1"/>
</dbReference>
<sequence>MNKGYDNSISDKQMQRAIVLVVDDDPVTTDFLVQALTPFYRTFSALSGEDAIGFCASHAPDLVILDLHMPVLDGLLTCKMLKAIPSMLNCPIVFSTADTSTEQEIKCWDAGATDFVSKPIVVQTLVKRIRAHVLAKIQNDLIENMVFIDPQTGLYNRLFFNDYYQKQVALAKRNDAPLSLVMFELKNCTLFDTQPTSPITIRHLEVLSQIISTVLSRPTDTLTTYSDNEFAILLPDTYIFGAKYIIQKVLTLAADFKSVDENLTFEKIDITAGMASLEALQKNTNLIELIEKNLAQNKKSNNAMVSRYYIN</sequence>
<feature type="domain" description="Response regulatory" evidence="3">
    <location>
        <begin position="18"/>
        <end position="133"/>
    </location>
</feature>
<dbReference type="SUPFAM" id="SSF55073">
    <property type="entry name" value="Nucleotide cyclase"/>
    <property type="match status" value="1"/>
</dbReference>
<gene>
    <name evidence="5" type="ORF">C427_3786</name>
</gene>
<feature type="domain" description="GGDEF" evidence="4">
    <location>
        <begin position="176"/>
        <end position="310"/>
    </location>
</feature>
<dbReference type="NCBIfam" id="TIGR00254">
    <property type="entry name" value="GGDEF"/>
    <property type="match status" value="1"/>
</dbReference>
<dbReference type="SUPFAM" id="SSF52172">
    <property type="entry name" value="CheY-like"/>
    <property type="match status" value="1"/>
</dbReference>
<evidence type="ECO:0008006" key="7">
    <source>
        <dbReference type="Google" id="ProtNLM"/>
    </source>
</evidence>
<dbReference type="Gene3D" id="3.30.70.270">
    <property type="match status" value="1"/>
</dbReference>
<dbReference type="InterPro" id="IPR011006">
    <property type="entry name" value="CheY-like_superfamily"/>
</dbReference>
<dbReference type="InterPro" id="IPR050595">
    <property type="entry name" value="Bact_response_regulator"/>
</dbReference>
<dbReference type="Proteomes" id="UP000011864">
    <property type="component" value="Chromosome"/>
</dbReference>
<dbReference type="PROSITE" id="PS50887">
    <property type="entry name" value="GGDEF"/>
    <property type="match status" value="1"/>
</dbReference>
<dbReference type="HOGENOM" id="CLU_000445_11_28_6"/>
<keyword evidence="6" id="KW-1185">Reference proteome</keyword>
<feature type="modified residue" description="4-aspartylphosphate" evidence="2">
    <location>
        <position position="66"/>
    </location>
</feature>
<dbReference type="PROSITE" id="PS50110">
    <property type="entry name" value="RESPONSE_REGULATORY"/>
    <property type="match status" value="1"/>
</dbReference>
<dbReference type="InterPro" id="IPR000160">
    <property type="entry name" value="GGDEF_dom"/>
</dbReference>
<dbReference type="eggNOG" id="COG3706">
    <property type="taxonomic scope" value="Bacteria"/>
</dbReference>
<evidence type="ECO:0000313" key="5">
    <source>
        <dbReference type="EMBL" id="AGH45894.1"/>
    </source>
</evidence>
<dbReference type="Gene3D" id="3.40.50.2300">
    <property type="match status" value="1"/>
</dbReference>
<accession>K7A9S9</accession>
<evidence type="ECO:0000313" key="6">
    <source>
        <dbReference type="Proteomes" id="UP000011864"/>
    </source>
</evidence>
<dbReference type="STRING" id="1129794.C427_3786"/>
<evidence type="ECO:0000259" key="3">
    <source>
        <dbReference type="PROSITE" id="PS50110"/>
    </source>
</evidence>
<dbReference type="RefSeq" id="WP_007637733.1">
    <property type="nucleotide sequence ID" value="NC_020514.1"/>
</dbReference>